<evidence type="ECO:0000256" key="2">
    <source>
        <dbReference type="SAM" id="MobiDB-lite"/>
    </source>
</evidence>
<evidence type="ECO:0000313" key="4">
    <source>
        <dbReference type="Proteomes" id="UP001212841"/>
    </source>
</evidence>
<feature type="region of interest" description="Disordered" evidence="2">
    <location>
        <begin position="1"/>
        <end position="25"/>
    </location>
</feature>
<comment type="caution">
    <text evidence="3">The sequence shown here is derived from an EMBL/GenBank/DDBJ whole genome shotgun (WGS) entry which is preliminary data.</text>
</comment>
<gene>
    <name evidence="3" type="ORF">HK097_007508</name>
</gene>
<sequence length="720" mass="82536">MSNSPHIHHYASHTVAAPTDTTTTTNPFYSGTRTPGAEARRNAKKSVQFLRKLVAKLRQKGDFVQAASKAEELRELEEWIQGEAHQVEAAKAEARCEAKRRAVETRAEAKRQEDERLAELRRQWVGGERLRWEEQMRAKDDAMRRLVREVRELGKEEWRWEEQMYLAEEKRQLLDGMVLCGEGCKRDLLHAEEEIAQLEKEKRVMDERLLQLEGENKILARRLRNVLRSITRWYPHLNSDQVEAFLASIEYETVDKEALTVQNADMITHGKTNGYYHKEVRDWIDKGLLRVIDEKMNIQLRLKGPTDDDPALVVYNSNGVPKAPFPLIPIEDQFFLRNAYHLITHMRRDLAGLRKTGLKGGTMYAYGLRAGFVKGVRYGRYAFAKKYLNTEEVWKDVIAIERELALVLANIGRSYFPWTWEANIELQMNLDTNGLGDAVPGSGGNPTITDKYWNTLHTDKDGNHAWGWWAYMDLLEPEGVERTPEQLALMLDGVPYLVFPELVVAVKLYHGVILNWDSPNIKHATSQTLFKPGYSRDEFAIFGSSMQWAKALLQRADPNREPRDEMMERLWVAAHRKAKAEHRGRGKGKGKGKVVDDEPVIETFLDEELAKDIAANEGSPWKDSVDSMDTRSSKRKAMEQELQPQPPPPQPRTKPKKARSSHVESKTQVEPQSQPQPQLQPQPHPQPQLQPEPQSLAQLLVSQPPLRSAARKAMANLKKK</sequence>
<reference evidence="3" key="1">
    <citation type="submission" date="2020-05" db="EMBL/GenBank/DDBJ databases">
        <title>Phylogenomic resolution of chytrid fungi.</title>
        <authorList>
            <person name="Stajich J.E."/>
            <person name="Amses K."/>
            <person name="Simmons R."/>
            <person name="Seto K."/>
            <person name="Myers J."/>
            <person name="Bonds A."/>
            <person name="Quandt C.A."/>
            <person name="Barry K."/>
            <person name="Liu P."/>
            <person name="Grigoriev I."/>
            <person name="Longcore J.E."/>
            <person name="James T.Y."/>
        </authorList>
    </citation>
    <scope>NUCLEOTIDE SEQUENCE</scope>
    <source>
        <strain evidence="3">JEL0318</strain>
    </source>
</reference>
<accession>A0AAD5SDG1</accession>
<evidence type="ECO:0000256" key="1">
    <source>
        <dbReference type="SAM" id="Coils"/>
    </source>
</evidence>
<evidence type="ECO:0000313" key="3">
    <source>
        <dbReference type="EMBL" id="KAJ3051481.1"/>
    </source>
</evidence>
<protein>
    <submittedName>
        <fullName evidence="3">Uncharacterized protein</fullName>
    </submittedName>
</protein>
<feature type="compositionally biased region" description="Pro residues" evidence="2">
    <location>
        <begin position="678"/>
        <end position="690"/>
    </location>
</feature>
<proteinExistence type="predicted"/>
<dbReference type="Proteomes" id="UP001212841">
    <property type="component" value="Unassembled WGS sequence"/>
</dbReference>
<keyword evidence="1" id="KW-0175">Coiled coil</keyword>
<feature type="compositionally biased region" description="Basic residues" evidence="2">
    <location>
        <begin position="1"/>
        <end position="11"/>
    </location>
</feature>
<name>A0AAD5SDG1_9FUNG</name>
<feature type="compositionally biased region" description="Low complexity" evidence="2">
    <location>
        <begin position="691"/>
        <end position="700"/>
    </location>
</feature>
<keyword evidence="4" id="KW-1185">Reference proteome</keyword>
<organism evidence="3 4">
    <name type="scientific">Rhizophlyctis rosea</name>
    <dbReference type="NCBI Taxonomy" id="64517"/>
    <lineage>
        <taxon>Eukaryota</taxon>
        <taxon>Fungi</taxon>
        <taxon>Fungi incertae sedis</taxon>
        <taxon>Chytridiomycota</taxon>
        <taxon>Chytridiomycota incertae sedis</taxon>
        <taxon>Chytridiomycetes</taxon>
        <taxon>Rhizophlyctidales</taxon>
        <taxon>Rhizophlyctidaceae</taxon>
        <taxon>Rhizophlyctis</taxon>
    </lineage>
</organism>
<dbReference type="EMBL" id="JADGJD010000391">
    <property type="protein sequence ID" value="KAJ3051481.1"/>
    <property type="molecule type" value="Genomic_DNA"/>
</dbReference>
<dbReference type="AlphaFoldDB" id="A0AAD5SDG1"/>
<feature type="coiled-coil region" evidence="1">
    <location>
        <begin position="181"/>
        <end position="215"/>
    </location>
</feature>
<feature type="compositionally biased region" description="Basic and acidic residues" evidence="2">
    <location>
        <begin position="623"/>
        <end position="639"/>
    </location>
</feature>
<feature type="region of interest" description="Disordered" evidence="2">
    <location>
        <begin position="615"/>
        <end position="720"/>
    </location>
</feature>